<dbReference type="SMART" id="SM00504">
    <property type="entry name" value="Ubox"/>
    <property type="match status" value="1"/>
</dbReference>
<dbReference type="InterPro" id="IPR003613">
    <property type="entry name" value="Ubox_domain"/>
</dbReference>
<organism evidence="7 8">
    <name type="scientific">Trapa incisa</name>
    <dbReference type="NCBI Taxonomy" id="236973"/>
    <lineage>
        <taxon>Eukaryota</taxon>
        <taxon>Viridiplantae</taxon>
        <taxon>Streptophyta</taxon>
        <taxon>Embryophyta</taxon>
        <taxon>Tracheophyta</taxon>
        <taxon>Spermatophyta</taxon>
        <taxon>Magnoliopsida</taxon>
        <taxon>eudicotyledons</taxon>
        <taxon>Gunneridae</taxon>
        <taxon>Pentapetalae</taxon>
        <taxon>rosids</taxon>
        <taxon>malvids</taxon>
        <taxon>Myrtales</taxon>
        <taxon>Lythraceae</taxon>
        <taxon>Trapa</taxon>
    </lineage>
</organism>
<comment type="caution">
    <text evidence="7">The sequence shown here is derived from an EMBL/GenBank/DDBJ whole genome shotgun (WGS) entry which is preliminary data.</text>
</comment>
<keyword evidence="4 5" id="KW-0833">Ubl conjugation pathway</keyword>
<comment type="function">
    <text evidence="5">Functions as an E3 ubiquitin ligase.</text>
</comment>
<dbReference type="Proteomes" id="UP001345219">
    <property type="component" value="Chromosome 15"/>
</dbReference>
<evidence type="ECO:0000313" key="8">
    <source>
        <dbReference type="Proteomes" id="UP001345219"/>
    </source>
</evidence>
<gene>
    <name evidence="7" type="ORF">SAY87_018706</name>
</gene>
<dbReference type="Pfam" id="PF25598">
    <property type="entry name" value="ARM_PUB"/>
    <property type="match status" value="1"/>
</dbReference>
<keyword evidence="8" id="KW-1185">Reference proteome</keyword>
<evidence type="ECO:0000256" key="4">
    <source>
        <dbReference type="ARBA" id="ARBA00022786"/>
    </source>
</evidence>
<evidence type="ECO:0000313" key="7">
    <source>
        <dbReference type="EMBL" id="KAK4757405.1"/>
    </source>
</evidence>
<dbReference type="InterPro" id="IPR045185">
    <property type="entry name" value="PUB22/23/24-like"/>
</dbReference>
<evidence type="ECO:0000256" key="1">
    <source>
        <dbReference type="ARBA" id="ARBA00000900"/>
    </source>
</evidence>
<dbReference type="InterPro" id="IPR058678">
    <property type="entry name" value="ARM_PUB"/>
</dbReference>
<evidence type="ECO:0000256" key="5">
    <source>
        <dbReference type="RuleBase" id="RU369093"/>
    </source>
</evidence>
<dbReference type="InterPro" id="IPR045210">
    <property type="entry name" value="RING-Ubox_PUB"/>
</dbReference>
<evidence type="ECO:0000259" key="6">
    <source>
        <dbReference type="PROSITE" id="PS51698"/>
    </source>
</evidence>
<feature type="domain" description="U-box" evidence="6">
    <location>
        <begin position="7"/>
        <end position="83"/>
    </location>
</feature>
<dbReference type="GO" id="GO:0061630">
    <property type="term" value="F:ubiquitin protein ligase activity"/>
    <property type="evidence" value="ECO:0007669"/>
    <property type="project" value="UniProtKB-UniRule"/>
</dbReference>
<keyword evidence="3 5" id="KW-0808">Transferase</keyword>
<proteinExistence type="predicted"/>
<dbReference type="PANTHER" id="PTHR22849:SF132">
    <property type="entry name" value="E3 UBIQUITIN-PROTEIN LIGASE PUB23"/>
    <property type="match status" value="1"/>
</dbReference>
<dbReference type="SUPFAM" id="SSF57850">
    <property type="entry name" value="RING/U-box"/>
    <property type="match status" value="1"/>
</dbReference>
<dbReference type="PROSITE" id="PS51698">
    <property type="entry name" value="U_BOX"/>
    <property type="match status" value="1"/>
</dbReference>
<evidence type="ECO:0000256" key="2">
    <source>
        <dbReference type="ARBA" id="ARBA00004906"/>
    </source>
</evidence>
<dbReference type="PANTHER" id="PTHR22849">
    <property type="entry name" value="WDSAM1 PROTEIN"/>
    <property type="match status" value="1"/>
</dbReference>
<sequence length="423" mass="46493">MEGIDIDVPSFYICPISLEIMRDPVIVSTGITYDRDSIEKWMLSNTKNSFCPVTKLPISDIELTPNHTLRRLIQSWCTENSSRGIERIPTPKAPISRAQISEILRKGAASPVAQSKGLRRLKSIASNNANRRSIEAAGGADFLAEIICSTSPSSPLEDLSDMDGLLEVKSPREEALSILYNLQLSNAGLKALVGRKDGEFIESLTRVMQRGSFESRAYAVMLLNSMFEVADPIQMITLISRDFFIQVVQILHDQISPQSSKDALKLLIQIVLWGRNRIKAVEAGLVPVLVGLLLDCSASDGGRRLVEMSLMLLEMICQTAEGRAELLKHGAGLAVVSKKILRVSQVASERAVRILLSVSKHSATPAVLQEMLQLGIVAKLCLVLQVECGSKTKEKAKEILKLHARAWKNSPCIPMNLHSSYPS</sequence>
<dbReference type="SUPFAM" id="SSF48371">
    <property type="entry name" value="ARM repeat"/>
    <property type="match status" value="1"/>
</dbReference>
<dbReference type="EMBL" id="JAXIOK010000012">
    <property type="protein sequence ID" value="KAK4757405.1"/>
    <property type="molecule type" value="Genomic_DNA"/>
</dbReference>
<dbReference type="GO" id="GO:0016567">
    <property type="term" value="P:protein ubiquitination"/>
    <property type="evidence" value="ECO:0007669"/>
    <property type="project" value="UniProtKB-UniRule"/>
</dbReference>
<dbReference type="InterPro" id="IPR016024">
    <property type="entry name" value="ARM-type_fold"/>
</dbReference>
<dbReference type="InterPro" id="IPR013083">
    <property type="entry name" value="Znf_RING/FYVE/PHD"/>
</dbReference>
<dbReference type="Pfam" id="PF04564">
    <property type="entry name" value="U-box"/>
    <property type="match status" value="1"/>
</dbReference>
<dbReference type="Gene3D" id="1.25.10.10">
    <property type="entry name" value="Leucine-rich Repeat Variant"/>
    <property type="match status" value="1"/>
</dbReference>
<reference evidence="7 8" key="1">
    <citation type="journal article" date="2023" name="Hortic Res">
        <title>Pangenome of water caltrop reveals structural variations and asymmetric subgenome divergence after allopolyploidization.</title>
        <authorList>
            <person name="Zhang X."/>
            <person name="Chen Y."/>
            <person name="Wang L."/>
            <person name="Yuan Y."/>
            <person name="Fang M."/>
            <person name="Shi L."/>
            <person name="Lu R."/>
            <person name="Comes H.P."/>
            <person name="Ma Y."/>
            <person name="Chen Y."/>
            <person name="Huang G."/>
            <person name="Zhou Y."/>
            <person name="Zheng Z."/>
            <person name="Qiu Y."/>
        </authorList>
    </citation>
    <scope>NUCLEOTIDE SEQUENCE [LARGE SCALE GENOMIC DNA]</scope>
    <source>
        <tissue evidence="7">Roots</tissue>
    </source>
</reference>
<name>A0AAN7K4U9_9MYRT</name>
<dbReference type="EC" id="2.3.2.27" evidence="5"/>
<accession>A0AAN7K4U9</accession>
<evidence type="ECO:0000256" key="3">
    <source>
        <dbReference type="ARBA" id="ARBA00022679"/>
    </source>
</evidence>
<dbReference type="CDD" id="cd16664">
    <property type="entry name" value="RING-Ubox_PUB"/>
    <property type="match status" value="1"/>
</dbReference>
<dbReference type="AlphaFoldDB" id="A0AAN7K4U9"/>
<dbReference type="GO" id="GO:0006952">
    <property type="term" value="P:defense response"/>
    <property type="evidence" value="ECO:0007669"/>
    <property type="project" value="UniProtKB-ARBA"/>
</dbReference>
<comment type="pathway">
    <text evidence="2 5">Protein modification; protein ubiquitination.</text>
</comment>
<comment type="catalytic activity">
    <reaction evidence="1 5">
        <text>S-ubiquitinyl-[E2 ubiquitin-conjugating enzyme]-L-cysteine + [acceptor protein]-L-lysine = [E2 ubiquitin-conjugating enzyme]-L-cysteine + N(6)-ubiquitinyl-[acceptor protein]-L-lysine.</text>
        <dbReference type="EC" id="2.3.2.27"/>
    </reaction>
</comment>
<dbReference type="Gene3D" id="3.30.40.10">
    <property type="entry name" value="Zinc/RING finger domain, C3HC4 (zinc finger)"/>
    <property type="match status" value="1"/>
</dbReference>
<dbReference type="InterPro" id="IPR011989">
    <property type="entry name" value="ARM-like"/>
</dbReference>
<dbReference type="FunFam" id="3.30.40.10:FF:000437">
    <property type="entry name" value="RING-type E3 ubiquitin transferase"/>
    <property type="match status" value="1"/>
</dbReference>
<protein>
    <recommendedName>
        <fullName evidence="5 6">U-box domain-containing protein</fullName>
        <ecNumber evidence="5">2.3.2.27</ecNumber>
    </recommendedName>
    <alternativeName>
        <fullName evidence="5">RING-type E3 ubiquitin transferase PUB</fullName>
    </alternativeName>
</protein>